<dbReference type="PANTHER" id="PTHR42709:SF2">
    <property type="entry name" value="INNER MEMBRANE PROTEIN YOHD"/>
    <property type="match status" value="1"/>
</dbReference>
<name>A0ABT7QQ15_9BACT</name>
<feature type="transmembrane region" description="Helical" evidence="1">
    <location>
        <begin position="127"/>
        <end position="151"/>
    </location>
</feature>
<dbReference type="EMBL" id="JAQIBC010000002">
    <property type="protein sequence ID" value="MDM5263200.1"/>
    <property type="molecule type" value="Genomic_DNA"/>
</dbReference>
<keyword evidence="1" id="KW-0472">Membrane</keyword>
<accession>A0ABT7QQ15</accession>
<gene>
    <name evidence="3" type="ORF">PF327_03245</name>
</gene>
<dbReference type="PANTHER" id="PTHR42709">
    <property type="entry name" value="ALKALINE PHOSPHATASE LIKE PROTEIN"/>
    <property type="match status" value="1"/>
</dbReference>
<dbReference type="InterPro" id="IPR032816">
    <property type="entry name" value="VTT_dom"/>
</dbReference>
<evidence type="ECO:0000313" key="4">
    <source>
        <dbReference type="Proteomes" id="UP001169066"/>
    </source>
</evidence>
<evidence type="ECO:0000259" key="2">
    <source>
        <dbReference type="Pfam" id="PF09335"/>
    </source>
</evidence>
<feature type="transmembrane region" description="Helical" evidence="1">
    <location>
        <begin position="12"/>
        <end position="40"/>
    </location>
</feature>
<keyword evidence="1" id="KW-0812">Transmembrane</keyword>
<dbReference type="InterPro" id="IPR051311">
    <property type="entry name" value="DedA_domain"/>
</dbReference>
<sequence>MLEEFTSLVSQYGLWIVFFGMMTEGTIMIIVSGILCYLGMLSLEETIPVAIFGALIGDQFWYFVGRYYGQNILKKFPLLQQRIKKLEHSVKKRGSWLAFSGRFIYSGAILFPATLGTYRYLHKKFTLFNTLGIIVWSVSGILLGYILGTGAEHLFGKIEKIEQFIALVLIIIFLVWIIKPYFNSREKV</sequence>
<evidence type="ECO:0000313" key="3">
    <source>
        <dbReference type="EMBL" id="MDM5263200.1"/>
    </source>
</evidence>
<reference evidence="3" key="1">
    <citation type="submission" date="2023-01" db="EMBL/GenBank/DDBJ databases">
        <title>Sulfurovum sp. XTW-4 genome assembly.</title>
        <authorList>
            <person name="Wang J."/>
        </authorList>
    </citation>
    <scope>NUCLEOTIDE SEQUENCE</scope>
    <source>
        <strain evidence="3">XTW-4</strain>
    </source>
</reference>
<keyword evidence="4" id="KW-1185">Reference proteome</keyword>
<organism evidence="3 4">
    <name type="scientific">Sulfurovum xiamenensis</name>
    <dbReference type="NCBI Taxonomy" id="3019066"/>
    <lineage>
        <taxon>Bacteria</taxon>
        <taxon>Pseudomonadati</taxon>
        <taxon>Campylobacterota</taxon>
        <taxon>Epsilonproteobacteria</taxon>
        <taxon>Campylobacterales</taxon>
        <taxon>Sulfurovaceae</taxon>
        <taxon>Sulfurovum</taxon>
    </lineage>
</organism>
<keyword evidence="1" id="KW-1133">Transmembrane helix</keyword>
<dbReference type="RefSeq" id="WP_008243161.1">
    <property type="nucleotide sequence ID" value="NZ_JAQIBC010000002.1"/>
</dbReference>
<feature type="transmembrane region" description="Helical" evidence="1">
    <location>
        <begin position="163"/>
        <end position="182"/>
    </location>
</feature>
<dbReference type="Pfam" id="PF09335">
    <property type="entry name" value="VTT_dom"/>
    <property type="match status" value="1"/>
</dbReference>
<protein>
    <submittedName>
        <fullName evidence="3">DedA family protein</fullName>
    </submittedName>
</protein>
<dbReference type="Proteomes" id="UP001169066">
    <property type="component" value="Unassembled WGS sequence"/>
</dbReference>
<evidence type="ECO:0000256" key="1">
    <source>
        <dbReference type="SAM" id="Phobius"/>
    </source>
</evidence>
<feature type="transmembrane region" description="Helical" evidence="1">
    <location>
        <begin position="46"/>
        <end position="64"/>
    </location>
</feature>
<comment type="caution">
    <text evidence="3">The sequence shown here is derived from an EMBL/GenBank/DDBJ whole genome shotgun (WGS) entry which is preliminary data.</text>
</comment>
<proteinExistence type="predicted"/>
<feature type="domain" description="VTT" evidence="2">
    <location>
        <begin position="25"/>
        <end position="145"/>
    </location>
</feature>